<comment type="function">
    <text evidence="6">Autophagy-specific protein that functions in response to autophagy-inducing signals as a scaffold to recruit other ATG proteins to organize preautophagosomal structure (PAS) formation. Modulates the timing and magnitude of the autophagy response, such as the size of the sequestering vesicles. Plays particularly a role in pexophagy and nucleophagy.</text>
</comment>
<keyword evidence="10" id="KW-1185">Reference proteome</keyword>
<dbReference type="AlphaFoldDB" id="A0A6G1FUB3"/>
<reference evidence="11" key="2">
    <citation type="submission" date="2020-04" db="EMBL/GenBank/DDBJ databases">
        <authorList>
            <consortium name="NCBI Genome Project"/>
        </authorList>
    </citation>
    <scope>NUCLEOTIDE SEQUENCE</scope>
    <source>
        <strain evidence="11">CBS 781.70</strain>
    </source>
</reference>
<organism evidence="9">
    <name type="scientific">Eremomyces bilateralis CBS 781.70</name>
    <dbReference type="NCBI Taxonomy" id="1392243"/>
    <lineage>
        <taxon>Eukaryota</taxon>
        <taxon>Fungi</taxon>
        <taxon>Dikarya</taxon>
        <taxon>Ascomycota</taxon>
        <taxon>Pezizomycotina</taxon>
        <taxon>Dothideomycetes</taxon>
        <taxon>Dothideomycetes incertae sedis</taxon>
        <taxon>Eremomycetales</taxon>
        <taxon>Eremomycetaceae</taxon>
        <taxon>Eremomyces</taxon>
    </lineage>
</organism>
<reference evidence="9 11" key="1">
    <citation type="submission" date="2020-01" db="EMBL/GenBank/DDBJ databases">
        <authorList>
            <consortium name="DOE Joint Genome Institute"/>
            <person name="Haridas S."/>
            <person name="Albert R."/>
            <person name="Binder M."/>
            <person name="Bloem J."/>
            <person name="Labutti K."/>
            <person name="Salamov A."/>
            <person name="Andreopoulos B."/>
            <person name="Baker S.E."/>
            <person name="Barry K."/>
            <person name="Bills G."/>
            <person name="Bluhm B.H."/>
            <person name="Cannon C."/>
            <person name="Castanera R."/>
            <person name="Culley D.E."/>
            <person name="Daum C."/>
            <person name="Ezra D."/>
            <person name="Gonzalez J.B."/>
            <person name="Henrissat B."/>
            <person name="Kuo A."/>
            <person name="Liang C."/>
            <person name="Lipzen A."/>
            <person name="Lutzoni F."/>
            <person name="Magnuson J."/>
            <person name="Mondo S."/>
            <person name="Nolan M."/>
            <person name="Ohm R."/>
            <person name="Pangilinan J."/>
            <person name="Park H.-J."/>
            <person name="Ramirez L."/>
            <person name="Alfaro M."/>
            <person name="Sun H."/>
            <person name="Tritt A."/>
            <person name="Yoshinaga Y."/>
            <person name="Zwiers L.-H."/>
            <person name="Turgeon B.G."/>
            <person name="Goodwin S.B."/>
            <person name="Spatafora J.W."/>
            <person name="Crous P.W."/>
            <person name="Grigoriev I.V."/>
        </authorList>
    </citation>
    <scope>NUCLEOTIDE SEQUENCE</scope>
    <source>
        <strain evidence="9 11">CBS 781.70</strain>
    </source>
</reference>
<keyword evidence="4 6" id="KW-0072">Autophagy</keyword>
<evidence type="ECO:0000259" key="8">
    <source>
        <dbReference type="Pfam" id="PF04108"/>
    </source>
</evidence>
<accession>A0A6G1FUB3</accession>
<dbReference type="GO" id="GO:0060090">
    <property type="term" value="F:molecular adaptor activity"/>
    <property type="evidence" value="ECO:0007669"/>
    <property type="project" value="TreeGrafter"/>
</dbReference>
<feature type="region of interest" description="Disordered" evidence="7">
    <location>
        <begin position="249"/>
        <end position="281"/>
    </location>
</feature>
<keyword evidence="3 6" id="KW-0963">Cytoplasm</keyword>
<evidence type="ECO:0000313" key="10">
    <source>
        <dbReference type="Proteomes" id="UP000504638"/>
    </source>
</evidence>
<evidence type="ECO:0000256" key="4">
    <source>
        <dbReference type="ARBA" id="ARBA00023006"/>
    </source>
</evidence>
<feature type="compositionally biased region" description="Basic and acidic residues" evidence="7">
    <location>
        <begin position="476"/>
        <end position="493"/>
    </location>
</feature>
<dbReference type="GeneID" id="54418290"/>
<reference evidence="11" key="3">
    <citation type="submission" date="2025-04" db="UniProtKB">
        <authorList>
            <consortium name="RefSeq"/>
        </authorList>
    </citation>
    <scope>IDENTIFICATION</scope>
    <source>
        <strain evidence="11">CBS 781.70</strain>
    </source>
</reference>
<dbReference type="GO" id="GO:0034727">
    <property type="term" value="P:piecemeal microautophagy of the nucleus"/>
    <property type="evidence" value="ECO:0007669"/>
    <property type="project" value="TreeGrafter"/>
</dbReference>
<comment type="similarity">
    <text evidence="1 6">Belongs to the ATG17 family.</text>
</comment>
<evidence type="ECO:0000256" key="6">
    <source>
        <dbReference type="RuleBase" id="RU368080"/>
    </source>
</evidence>
<evidence type="ECO:0000256" key="5">
    <source>
        <dbReference type="ARBA" id="ARBA00023136"/>
    </source>
</evidence>
<dbReference type="GO" id="GO:0034045">
    <property type="term" value="C:phagophore assembly site membrane"/>
    <property type="evidence" value="ECO:0007669"/>
    <property type="project" value="UniProtKB-SubCell"/>
</dbReference>
<dbReference type="Pfam" id="PF04108">
    <property type="entry name" value="ATG17_like"/>
    <property type="match status" value="1"/>
</dbReference>
<evidence type="ECO:0000313" key="11">
    <source>
        <dbReference type="RefSeq" id="XP_033530984.1"/>
    </source>
</evidence>
<proteinExistence type="inferred from homology"/>
<keyword evidence="5" id="KW-0472">Membrane</keyword>
<dbReference type="EMBL" id="ML975173">
    <property type="protein sequence ID" value="KAF1809353.1"/>
    <property type="molecule type" value="Genomic_DNA"/>
</dbReference>
<comment type="subcellular location">
    <subcellularLocation>
        <location evidence="6">Cytoplasm</location>
    </subcellularLocation>
    <subcellularLocation>
        <location evidence="6">Preautophagosomal structure membrane</location>
        <topology evidence="6">Peripheral membrane protein</topology>
    </subcellularLocation>
</comment>
<dbReference type="OrthoDB" id="1937984at2759"/>
<evidence type="ECO:0000256" key="3">
    <source>
        <dbReference type="ARBA" id="ARBA00022490"/>
    </source>
</evidence>
<evidence type="ECO:0000256" key="1">
    <source>
        <dbReference type="ARBA" id="ARBA00006259"/>
    </source>
</evidence>
<dbReference type="GO" id="GO:0000045">
    <property type="term" value="P:autophagosome assembly"/>
    <property type="evidence" value="ECO:0007669"/>
    <property type="project" value="TreeGrafter"/>
</dbReference>
<dbReference type="GO" id="GO:0000422">
    <property type="term" value="P:autophagy of mitochondrion"/>
    <property type="evidence" value="ECO:0007669"/>
    <property type="project" value="TreeGrafter"/>
</dbReference>
<dbReference type="PANTHER" id="PTHR28005:SF1">
    <property type="entry name" value="AUTOPHAGY-RELATED PROTEIN 17"/>
    <property type="match status" value="1"/>
</dbReference>
<dbReference type="InterPro" id="IPR045326">
    <property type="entry name" value="ATG17-like_dom"/>
</dbReference>
<feature type="domain" description="Autophagy protein ATG17-like" evidence="8">
    <location>
        <begin position="39"/>
        <end position="443"/>
    </location>
</feature>
<evidence type="ECO:0000256" key="7">
    <source>
        <dbReference type="SAM" id="MobiDB-lite"/>
    </source>
</evidence>
<dbReference type="GO" id="GO:0030295">
    <property type="term" value="F:protein kinase activator activity"/>
    <property type="evidence" value="ECO:0007669"/>
    <property type="project" value="TreeGrafter"/>
</dbReference>
<sequence length="493" mass="54476">MVSPAAGLSPASSGAGSVWGKQQPSLERLVTHYVAAKRSLTSTNLVYRATELVGSAREALKENAVLSAKSAFVKRSLEDHLNSLKAVHQGIEQVRGDVQDEFNSSVHALDDASSQLRLNLDHLRNILVDPAFRPANDPPRYLFDFVDEAGVNGLNENVRRSIDRFNDAHEKLLTTLEDFESDLSQVRRTLDGDVGSSGSSHAASPVPRIYRELEHHATETATCLSSLVNHYDLCLSALRHTSGGAEAVERMVQSSQDESHADLPAGLGLELGSPESTKAEQSLSESERNHILSLVEKDSHEVDGVVTEMRERVATMQNLSTQVDSHLTDMRTASEMLHSALDRLRTLSDSVHTHVSGTAVFLSAWDAEKETLATQLEELDGLVQIYQGFEEAYDNMIMETVRRERVRAHIDKVLSSALSKVEKLVGQDAKAREEFRAEVGEFLPGDIWAGLMDPPSRWEVRQVEGSVADMPNLSERTLEDADRRVRRRAEQAD</sequence>
<dbReference type="RefSeq" id="XP_033530984.1">
    <property type="nucleotide sequence ID" value="XM_033677720.1"/>
</dbReference>
<protein>
    <recommendedName>
        <fullName evidence="2 6">Autophagy-related protein 17</fullName>
    </recommendedName>
</protein>
<dbReference type="GO" id="GO:1990316">
    <property type="term" value="C:Atg1/ULK1 kinase complex"/>
    <property type="evidence" value="ECO:0007669"/>
    <property type="project" value="TreeGrafter"/>
</dbReference>
<dbReference type="Proteomes" id="UP000504638">
    <property type="component" value="Unplaced"/>
</dbReference>
<gene>
    <name evidence="9 11" type="ORF">P152DRAFT_441884</name>
</gene>
<name>A0A6G1FUB3_9PEZI</name>
<evidence type="ECO:0000313" key="9">
    <source>
        <dbReference type="EMBL" id="KAF1809353.1"/>
    </source>
</evidence>
<dbReference type="InterPro" id="IPR007240">
    <property type="entry name" value="Atg17"/>
</dbReference>
<evidence type="ECO:0000256" key="2">
    <source>
        <dbReference type="ARBA" id="ARBA00013806"/>
    </source>
</evidence>
<feature type="region of interest" description="Disordered" evidence="7">
    <location>
        <begin position="471"/>
        <end position="493"/>
    </location>
</feature>
<dbReference type="PANTHER" id="PTHR28005">
    <property type="entry name" value="AUTOPHAGY-RELATED PROTEIN 17"/>
    <property type="match status" value="1"/>
</dbReference>